<evidence type="ECO:0008006" key="3">
    <source>
        <dbReference type="Google" id="ProtNLM"/>
    </source>
</evidence>
<dbReference type="SUPFAM" id="SSF81301">
    <property type="entry name" value="Nucleotidyltransferase"/>
    <property type="match status" value="1"/>
</dbReference>
<dbReference type="Gene3D" id="3.30.460.40">
    <property type="match status" value="1"/>
</dbReference>
<dbReference type="EMBL" id="JAYGHT010000132">
    <property type="protein sequence ID" value="MEA5521350.1"/>
    <property type="molecule type" value="Genomic_DNA"/>
</dbReference>
<reference evidence="1 2" key="1">
    <citation type="submission" date="2023-12" db="EMBL/GenBank/DDBJ databases">
        <title>Baltic Sea Cyanobacteria.</title>
        <authorList>
            <person name="Delbaje E."/>
            <person name="Fewer D.P."/>
            <person name="Shishido T.K."/>
        </authorList>
    </citation>
    <scope>NUCLEOTIDE SEQUENCE [LARGE SCALE GENOMIC DNA]</scope>
    <source>
        <strain evidence="1 2">CCNP 1315</strain>
    </source>
</reference>
<gene>
    <name evidence="1" type="ORF">VB854_20635</name>
</gene>
<proteinExistence type="predicted"/>
<evidence type="ECO:0000313" key="2">
    <source>
        <dbReference type="Proteomes" id="UP001301728"/>
    </source>
</evidence>
<dbReference type="Proteomes" id="UP001301728">
    <property type="component" value="Unassembled WGS sequence"/>
</dbReference>
<name>A0ABU5U2R0_9CYAN</name>
<evidence type="ECO:0000313" key="1">
    <source>
        <dbReference type="EMBL" id="MEA5521350.1"/>
    </source>
</evidence>
<dbReference type="InterPro" id="IPR043519">
    <property type="entry name" value="NT_sf"/>
</dbReference>
<organism evidence="1 2">
    <name type="scientific">Limnoraphis robusta CCNP1315</name>
    <dbReference type="NCBI Taxonomy" id="3110306"/>
    <lineage>
        <taxon>Bacteria</taxon>
        <taxon>Bacillati</taxon>
        <taxon>Cyanobacteriota</taxon>
        <taxon>Cyanophyceae</taxon>
        <taxon>Oscillatoriophycideae</taxon>
        <taxon>Oscillatoriales</taxon>
        <taxon>Sirenicapillariaceae</taxon>
        <taxon>Limnoraphis</taxon>
    </lineage>
</organism>
<keyword evidence="2" id="KW-1185">Reference proteome</keyword>
<dbReference type="RefSeq" id="WP_323275479.1">
    <property type="nucleotide sequence ID" value="NZ_JAYGHT010000132.1"/>
</dbReference>
<comment type="caution">
    <text evidence="1">The sequence shown here is derived from an EMBL/GenBank/DDBJ whole genome shotgun (WGS) entry which is preliminary data.</text>
</comment>
<accession>A0ABU5U2R0</accession>
<sequence>MKSSIPKFKVKPGYKPQSLDTTPEVDLLGFELLKKRSPSQRLEMGAAMNKNARRFSISCFRQRFSQLSDAELAQKLALAWLGENDFPGLTSTQNQMNWIQDSIALAEKLHPIFESLNIPYYITGGVAAIAYGEVRTTRDVDIVMFIQPADIIVLAAELEQMGFYVPGVEDIIEGRMRILQVTDIETISRADIILANNDEFERIQFERRKQYETPGGIRVNLASPEDLILNKLQWRSSAQSDKQWRDILGILKVQGESLDFDYLNSWSNRLGFNEDLQQARTEAGL</sequence>
<protein>
    <recommendedName>
        <fullName evidence="3">Nucleotidyltransferase family protein</fullName>
    </recommendedName>
</protein>